<comment type="caution">
    <text evidence="3">The sequence shown here is derived from an EMBL/GenBank/DDBJ whole genome shotgun (WGS) entry which is preliminary data.</text>
</comment>
<dbReference type="AlphaFoldDB" id="A0A6N7L152"/>
<dbReference type="OrthoDB" id="3190646at2"/>
<dbReference type="SUPFAM" id="SSF81606">
    <property type="entry name" value="PP2C-like"/>
    <property type="match status" value="1"/>
</dbReference>
<sequence length="358" mass="37584">MPTSSCGPCRAASRSRRRALPFRTAATPRSSTGASSCPTAESAQSWSVWTPPVCPSPRPTAPDPAHHRVFLEEPMHSSRLKITAATRAGSPRVASEDRVRTAPGLIVVVDGVTTVADGAEALGGTYADALGEEVIALAGDPDTDLRTALAEAIGRTAKALNLALPTVPGSSAQATVTVARVRGTSFEAAAIGDSPVAAISHDSSVRVLTDDRLAALVGNRPARLEQWERLRSGVGRIGDQRHRELMQEIMRGLSDAVNVPGGYWIAGADPQAGLNAVVASWPLEELSDILIATDGTSVAVDKYGLLTWPQIADLCRTEGPDAVLDLVDEADASDPFGHRWPRAKPGDDKTLVHVLVAP</sequence>
<name>A0A6N7L152_9ACTN</name>
<evidence type="ECO:0000259" key="2">
    <source>
        <dbReference type="Pfam" id="PF13672"/>
    </source>
</evidence>
<protein>
    <submittedName>
        <fullName evidence="3">Protein phosphatase 2C family protein</fullName>
    </submittedName>
</protein>
<feature type="region of interest" description="Disordered" evidence="1">
    <location>
        <begin position="1"/>
        <end position="47"/>
    </location>
</feature>
<proteinExistence type="predicted"/>
<dbReference type="Pfam" id="PF13672">
    <property type="entry name" value="PP2C_2"/>
    <property type="match status" value="1"/>
</dbReference>
<dbReference type="EMBL" id="WBOF01000004">
    <property type="protein sequence ID" value="MQS17371.1"/>
    <property type="molecule type" value="Genomic_DNA"/>
</dbReference>
<dbReference type="InterPro" id="IPR001932">
    <property type="entry name" value="PPM-type_phosphatase-like_dom"/>
</dbReference>
<accession>A0A6N7L152</accession>
<gene>
    <name evidence="3" type="ORF">F7Q99_35615</name>
</gene>
<evidence type="ECO:0000313" key="3">
    <source>
        <dbReference type="EMBL" id="MQS17371.1"/>
    </source>
</evidence>
<dbReference type="InterPro" id="IPR036457">
    <property type="entry name" value="PPM-type-like_dom_sf"/>
</dbReference>
<evidence type="ECO:0000256" key="1">
    <source>
        <dbReference type="SAM" id="MobiDB-lite"/>
    </source>
</evidence>
<dbReference type="Proteomes" id="UP000450000">
    <property type="component" value="Unassembled WGS sequence"/>
</dbReference>
<reference evidence="3 4" key="1">
    <citation type="submission" date="2019-09" db="EMBL/GenBank/DDBJ databases">
        <title>Genome Sequences of Streptomyces kaniharaensis ATCC 21070.</title>
        <authorList>
            <person name="Zhu W."/>
            <person name="De Crecy-Lagard V."/>
            <person name="Richards N.G."/>
        </authorList>
    </citation>
    <scope>NUCLEOTIDE SEQUENCE [LARGE SCALE GENOMIC DNA]</scope>
    <source>
        <strain evidence="3 4">SF-557</strain>
    </source>
</reference>
<feature type="domain" description="PPM-type phosphatase" evidence="2">
    <location>
        <begin position="105"/>
        <end position="317"/>
    </location>
</feature>
<keyword evidence="4" id="KW-1185">Reference proteome</keyword>
<evidence type="ECO:0000313" key="4">
    <source>
        <dbReference type="Proteomes" id="UP000450000"/>
    </source>
</evidence>
<dbReference type="Gene3D" id="3.60.40.10">
    <property type="entry name" value="PPM-type phosphatase domain"/>
    <property type="match status" value="1"/>
</dbReference>
<organism evidence="3 4">
    <name type="scientific">Streptomyces kaniharaensis</name>
    <dbReference type="NCBI Taxonomy" id="212423"/>
    <lineage>
        <taxon>Bacteria</taxon>
        <taxon>Bacillati</taxon>
        <taxon>Actinomycetota</taxon>
        <taxon>Actinomycetes</taxon>
        <taxon>Kitasatosporales</taxon>
        <taxon>Streptomycetaceae</taxon>
        <taxon>Streptomyces</taxon>
    </lineage>
</organism>
<feature type="compositionally biased region" description="Polar residues" evidence="1">
    <location>
        <begin position="27"/>
        <end position="47"/>
    </location>
</feature>